<dbReference type="GO" id="GO:0003676">
    <property type="term" value="F:nucleic acid binding"/>
    <property type="evidence" value="ECO:0007669"/>
    <property type="project" value="InterPro"/>
</dbReference>
<feature type="domain" description="Integrase catalytic" evidence="2">
    <location>
        <begin position="511"/>
        <end position="703"/>
    </location>
</feature>
<sequence length="900" mass="102024">MLTSDDLRAWSQRLSLSEEGRAAIDRVRCSPPSRLVGGGRNNVSGRYPSKKMGAMIQFESHRVELPTIYELEHDPDVLEFYDQPPPIELRYESKRGRRLIVSHTSDFFVLRKEAAGWEECKTEEGLVKLADDAPHRYQHTENGRWRCPPGEAYAAPRGLYYRFRSSQKIDWGLQRNLQFLDDYFRGERVPVSPDAEQAVRAQLRTEPGITLAALVRKTEGAATQDDIHFLIAREEIYVGLSAAFLGEPDTVRVFVSKETAVAYGRVVSPHPGPAPAGCPYLDLRVGGALVWDGRVRKIVNVGQTTISLLGDDSHVVDLSEAQLEALVRDGRISPVPEASDARPHEEVLQRLQAADDRTLAVANRRDRILRGQVGGDPPPNEPQVPERTLRRWKAWFRQAEAHYGNGFVGLLPRTRQRGNRTPRLSEEVKALLEEAILTDYETLKQKTRYACWQALKLRCNAQKVVAPSYPTFCEAVKKRPQLLKTRKRQGRRAAYAHEVPYLYLDQTTPRHGDRPFEIGHIDHTQLDLECVSADDGTGLGRPWLTLFTDAYSRRVLAFYLSYDRPSSRACMMVVRECVRRHRRLPQIVVVDGGAEFGGNYFEGLLTMFQILKKVRPPSKARFGSVCERMFGTTNTQFLYNLAGNTQLTRRPRQVTKSTNPKKHAVWSLGELYERLDEYLYEVFDTLSHPALGQSPREAFTTGQAQSGLRSHRLIPYDETFLLLTLPLTAKGTAKVMPGRGVKINHLYYWAEVFRDPEVEGQSVPVRYDPFDAGLAHAFVRGRWQRCHSEYYHVFQGRTEQEVRLATKTLLAMRRQYAQDRAITAKRLAELVQSVEVQEQQLIQRRRDQESLRIRGVSTGAVSAPVPPRPAASPQTSGRAAAGDAPEPETPAPDRKPYGRF</sequence>
<dbReference type="AlphaFoldDB" id="A0A2T4TW04"/>
<reference evidence="3 4" key="1">
    <citation type="submission" date="2017-09" db="EMBL/GenBank/DDBJ databases">
        <title>Bloom of a denitrifying methanotroph, Candidatus Methylomirabilis limnetica, in a deep stratified lake.</title>
        <authorList>
            <person name="Graf J.S."/>
            <person name="Marchant H.K."/>
            <person name="Tienken D."/>
            <person name="Hach P.F."/>
            <person name="Brand A."/>
            <person name="Schubert C.J."/>
            <person name="Kuypers M.M."/>
            <person name="Milucka J."/>
        </authorList>
    </citation>
    <scope>NUCLEOTIDE SEQUENCE [LARGE SCALE GENOMIC DNA]</scope>
    <source>
        <strain evidence="3 4">Zug</strain>
    </source>
</reference>
<keyword evidence="4" id="KW-1185">Reference proteome</keyword>
<reference evidence="4" key="2">
    <citation type="journal article" date="2018" name="Environ. Microbiol.">
        <title>Bloom of a denitrifying methanotroph, 'Candidatus Methylomirabilis limnetica', in a deep stratified lake.</title>
        <authorList>
            <person name="Graf J.S."/>
            <person name="Mayr M.J."/>
            <person name="Marchant H.K."/>
            <person name="Tienken D."/>
            <person name="Hach P.F."/>
            <person name="Brand A."/>
            <person name="Schubert C.J."/>
            <person name="Kuypers M.M."/>
            <person name="Milucka J."/>
        </authorList>
    </citation>
    <scope>NUCLEOTIDE SEQUENCE [LARGE SCALE GENOMIC DNA]</scope>
    <source>
        <strain evidence="4">Zug</strain>
    </source>
</reference>
<dbReference type="PROSITE" id="PS50994">
    <property type="entry name" value="INTEGRASE"/>
    <property type="match status" value="1"/>
</dbReference>
<dbReference type="GO" id="GO:0015074">
    <property type="term" value="P:DNA integration"/>
    <property type="evidence" value="ECO:0007669"/>
    <property type="project" value="InterPro"/>
</dbReference>
<dbReference type="EMBL" id="NVQC01000026">
    <property type="protein sequence ID" value="PTL35292.1"/>
    <property type="molecule type" value="Genomic_DNA"/>
</dbReference>
<dbReference type="InterPro" id="IPR001584">
    <property type="entry name" value="Integrase_cat-core"/>
</dbReference>
<dbReference type="InterPro" id="IPR012337">
    <property type="entry name" value="RNaseH-like_sf"/>
</dbReference>
<dbReference type="Gene3D" id="3.30.420.10">
    <property type="entry name" value="Ribonuclease H-like superfamily/Ribonuclease H"/>
    <property type="match status" value="1"/>
</dbReference>
<gene>
    <name evidence="3" type="ORF">CLG94_10315</name>
</gene>
<dbReference type="RefSeq" id="WP_107563288.1">
    <property type="nucleotide sequence ID" value="NZ_NVQC01000026.1"/>
</dbReference>
<dbReference type="SUPFAM" id="SSF53098">
    <property type="entry name" value="Ribonuclease H-like"/>
    <property type="match status" value="1"/>
</dbReference>
<comment type="caution">
    <text evidence="3">The sequence shown here is derived from an EMBL/GenBank/DDBJ whole genome shotgun (WGS) entry which is preliminary data.</text>
</comment>
<dbReference type="Pfam" id="PF09299">
    <property type="entry name" value="Mu-transpos_C"/>
    <property type="match status" value="1"/>
</dbReference>
<accession>A0A2T4TW04</accession>
<dbReference type="OrthoDB" id="104210at2"/>
<proteinExistence type="predicted"/>
<dbReference type="InterPro" id="IPR015378">
    <property type="entry name" value="Transposase-like_Mu_C"/>
</dbReference>
<evidence type="ECO:0000313" key="4">
    <source>
        <dbReference type="Proteomes" id="UP000241436"/>
    </source>
</evidence>
<evidence type="ECO:0000256" key="1">
    <source>
        <dbReference type="SAM" id="MobiDB-lite"/>
    </source>
</evidence>
<evidence type="ECO:0000313" key="3">
    <source>
        <dbReference type="EMBL" id="PTL35292.1"/>
    </source>
</evidence>
<dbReference type="InterPro" id="IPR036397">
    <property type="entry name" value="RNaseH_sf"/>
</dbReference>
<evidence type="ECO:0000259" key="2">
    <source>
        <dbReference type="PROSITE" id="PS50994"/>
    </source>
</evidence>
<feature type="compositionally biased region" description="Basic and acidic residues" evidence="1">
    <location>
        <begin position="891"/>
        <end position="900"/>
    </location>
</feature>
<protein>
    <submittedName>
        <fullName evidence="3">Integrase</fullName>
    </submittedName>
</protein>
<organism evidence="3 4">
    <name type="scientific">Candidatus Methylomirabilis limnetica</name>
    <dbReference type="NCBI Taxonomy" id="2033718"/>
    <lineage>
        <taxon>Bacteria</taxon>
        <taxon>Candidatus Methylomirabilota</taxon>
        <taxon>Candidatus Methylomirabilia</taxon>
        <taxon>Candidatus Methylomirabilales</taxon>
        <taxon>Candidatus Methylomirabilaceae</taxon>
        <taxon>Candidatus Methylomirabilis</taxon>
    </lineage>
</organism>
<dbReference type="Proteomes" id="UP000241436">
    <property type="component" value="Unassembled WGS sequence"/>
</dbReference>
<feature type="region of interest" description="Disordered" evidence="1">
    <location>
        <begin position="855"/>
        <end position="900"/>
    </location>
</feature>
<name>A0A2T4TW04_9BACT</name>